<dbReference type="PANTHER" id="PTHR47216">
    <property type="match status" value="1"/>
</dbReference>
<evidence type="ECO:0000313" key="6">
    <source>
        <dbReference type="Proteomes" id="UP000094023"/>
    </source>
</evidence>
<feature type="transmembrane region" description="Helical" evidence="3">
    <location>
        <begin position="95"/>
        <end position="116"/>
    </location>
</feature>
<organism evidence="5 6">
    <name type="scientific">Proteus myxofaciens ATCC 19692</name>
    <dbReference type="NCBI Taxonomy" id="1354337"/>
    <lineage>
        <taxon>Bacteria</taxon>
        <taxon>Pseudomonadati</taxon>
        <taxon>Pseudomonadota</taxon>
        <taxon>Gammaproteobacteria</taxon>
        <taxon>Enterobacterales</taxon>
        <taxon>Morganellaceae</taxon>
        <taxon>Proteus</taxon>
    </lineage>
</organism>
<keyword evidence="3" id="KW-0472">Membrane</keyword>
<dbReference type="InterPro" id="IPR029021">
    <property type="entry name" value="Prot-tyrosine_phosphatase-like"/>
</dbReference>
<dbReference type="PATRIC" id="fig|1354337.4.peg.2610"/>
<gene>
    <name evidence="5" type="ORF">M983_2541</name>
</gene>
<keyword evidence="3" id="KW-1133">Transmembrane helix</keyword>
<dbReference type="Gene3D" id="3.90.190.10">
    <property type="entry name" value="Protein tyrosine phosphatase superfamily"/>
    <property type="match status" value="1"/>
</dbReference>
<dbReference type="InterPro" id="IPR000387">
    <property type="entry name" value="Tyr_Pase_dom"/>
</dbReference>
<dbReference type="SUPFAM" id="SSF52799">
    <property type="entry name" value="(Phosphotyrosine protein) phosphatases II"/>
    <property type="match status" value="1"/>
</dbReference>
<dbReference type="CDD" id="cd03386">
    <property type="entry name" value="PAP2_Aur1_like"/>
    <property type="match status" value="1"/>
</dbReference>
<dbReference type="GO" id="GO:0004721">
    <property type="term" value="F:phosphoprotein phosphatase activity"/>
    <property type="evidence" value="ECO:0007669"/>
    <property type="project" value="UniProtKB-KW"/>
</dbReference>
<reference evidence="5 6" key="1">
    <citation type="submission" date="2016-04" db="EMBL/GenBank/DDBJ databases">
        <title>ATOL: Assembling a taxonomically balanced genome-scale reconstruction of the evolutionary history of the Enterobacteriaceae.</title>
        <authorList>
            <person name="Plunkett G.III."/>
            <person name="Neeno-Eckwall E.C."/>
            <person name="Glasner J.D."/>
            <person name="Perna N.T."/>
        </authorList>
    </citation>
    <scope>NUCLEOTIDE SEQUENCE [LARGE SCALE GENOMIC DNA]</scope>
    <source>
        <strain evidence="5 6">ATCC 19692</strain>
    </source>
</reference>
<dbReference type="InterPro" id="IPR020422">
    <property type="entry name" value="TYR_PHOSPHATASE_DUAL_dom"/>
</dbReference>
<dbReference type="Proteomes" id="UP000094023">
    <property type="component" value="Unassembled WGS sequence"/>
</dbReference>
<feature type="transmembrane region" description="Helical" evidence="3">
    <location>
        <begin position="166"/>
        <end position="184"/>
    </location>
</feature>
<feature type="domain" description="Tyrosine specific protein phosphatases" evidence="4">
    <location>
        <begin position="361"/>
        <end position="429"/>
    </location>
</feature>
<dbReference type="PROSITE" id="PS50056">
    <property type="entry name" value="TYR_PHOSPHATASE_2"/>
    <property type="match status" value="1"/>
</dbReference>
<keyword evidence="2" id="KW-0904">Protein phosphatase</keyword>
<dbReference type="Pfam" id="PF14378">
    <property type="entry name" value="PAP2_3"/>
    <property type="match status" value="1"/>
</dbReference>
<evidence type="ECO:0000313" key="5">
    <source>
        <dbReference type="EMBL" id="OAT24454.1"/>
    </source>
</evidence>
<feature type="transmembrane region" description="Helical" evidence="3">
    <location>
        <begin position="136"/>
        <end position="154"/>
    </location>
</feature>
<accession>A0A198FJ45</accession>
<dbReference type="AlphaFoldDB" id="A0A198FJ45"/>
<evidence type="ECO:0000256" key="3">
    <source>
        <dbReference type="SAM" id="Phobius"/>
    </source>
</evidence>
<evidence type="ECO:0000256" key="1">
    <source>
        <dbReference type="ARBA" id="ARBA00022801"/>
    </source>
</evidence>
<dbReference type="InterPro" id="IPR016130">
    <property type="entry name" value="Tyr_Pase_AS"/>
</dbReference>
<dbReference type="InterPro" id="IPR000340">
    <property type="entry name" value="Dual-sp_phosphatase_cat-dom"/>
</dbReference>
<comment type="caution">
    <text evidence="5">The sequence shown here is derived from an EMBL/GenBank/DDBJ whole genome shotgun (WGS) entry which is preliminary data.</text>
</comment>
<dbReference type="RefSeq" id="WP_083954603.1">
    <property type="nucleotide sequence ID" value="NZ_LXEN01000124.1"/>
</dbReference>
<dbReference type="PROSITE" id="PS00383">
    <property type="entry name" value="TYR_PHOSPHATASE_1"/>
    <property type="match status" value="1"/>
</dbReference>
<dbReference type="InterPro" id="IPR026841">
    <property type="entry name" value="Aur1/Ipt1"/>
</dbReference>
<dbReference type="SMART" id="SM00195">
    <property type="entry name" value="DSPc"/>
    <property type="match status" value="1"/>
</dbReference>
<keyword evidence="1" id="KW-0378">Hydrolase</keyword>
<feature type="transmembrane region" description="Helical" evidence="3">
    <location>
        <begin position="65"/>
        <end position="83"/>
    </location>
</feature>
<evidence type="ECO:0000256" key="2">
    <source>
        <dbReference type="ARBA" id="ARBA00022912"/>
    </source>
</evidence>
<dbReference type="GO" id="GO:0016020">
    <property type="term" value="C:membrane"/>
    <property type="evidence" value="ECO:0007669"/>
    <property type="project" value="UniProtKB-SubCell"/>
</dbReference>
<protein>
    <submittedName>
        <fullName evidence="5">Ser/Thr and Tyr protein phosphatase</fullName>
    </submittedName>
</protein>
<dbReference type="Pfam" id="PF00782">
    <property type="entry name" value="DSPc"/>
    <property type="match status" value="1"/>
</dbReference>
<sequence length="443" mass="50951">MSLSSTPKMIIPKKILLAGILWLLFLAPFFYLTYMQVNSYTATLPNVPSFVYSWESDIPFLPWSIIPYWSVNIAYGLSLFICTTLREQFIHGTRLVVASIIACAGFLLFPLKFSFIRPASEGISGWLFTQLEGFDLPYNQAPSLHIILLWIIWLRFRAHTPPSWRWLLNIWSLLIAISVLTTWQHHFIDLITGFAIGVLICYLLPIKTRWYWHFSGSKRSLRIATSYGITALVLAILASLLQGIFWILLWPAITLLFITFGYLGAGSSVFQKTVQGKISLSAKIILLPYRFFAWCTYRYYLKHCQIPSQVVDNIVLGGRPLYILNTDAVFDLTCEWPRNKFSQKQYYIAQPQIDLLPLTPNDIHNAMISMTELSQYGSIYVHCKLGYSRSATVVVAWLVYSQKVTDLESALSCVYRARPQIILTKETLAALQIWYEEYKQARK</sequence>
<feature type="transmembrane region" description="Helical" evidence="3">
    <location>
        <begin position="190"/>
        <end position="208"/>
    </location>
</feature>
<dbReference type="STRING" id="1354337.M983_2541"/>
<dbReference type="EMBL" id="LXEN01000124">
    <property type="protein sequence ID" value="OAT24454.1"/>
    <property type="molecule type" value="Genomic_DNA"/>
</dbReference>
<name>A0A198FJ45_9GAMM</name>
<dbReference type="PANTHER" id="PTHR47216:SF4">
    <property type="entry name" value="OS01G0859400 PROTEIN"/>
    <property type="match status" value="1"/>
</dbReference>
<proteinExistence type="predicted"/>
<feature type="transmembrane region" description="Helical" evidence="3">
    <location>
        <begin position="220"/>
        <end position="238"/>
    </location>
</feature>
<keyword evidence="3" id="KW-0812">Transmembrane</keyword>
<evidence type="ECO:0000259" key="4">
    <source>
        <dbReference type="PROSITE" id="PS50056"/>
    </source>
</evidence>
<keyword evidence="6" id="KW-1185">Reference proteome</keyword>